<evidence type="ECO:0000313" key="1">
    <source>
        <dbReference type="EMBL" id="GLX87054.1"/>
    </source>
</evidence>
<keyword evidence="2" id="KW-1185">Reference proteome</keyword>
<evidence type="ECO:0000313" key="2">
    <source>
        <dbReference type="Proteomes" id="UP001157134"/>
    </source>
</evidence>
<dbReference type="Proteomes" id="UP001157134">
    <property type="component" value="Unassembled WGS sequence"/>
</dbReference>
<protein>
    <submittedName>
        <fullName evidence="1">Uncharacterized protein</fullName>
    </submittedName>
</protein>
<dbReference type="RefSeq" id="WP_284300712.1">
    <property type="nucleotide sequence ID" value="NZ_BSSV01000008.1"/>
</dbReference>
<organism evidence="1 2">
    <name type="scientific">Thalassotalea loyana</name>
    <dbReference type="NCBI Taxonomy" id="280483"/>
    <lineage>
        <taxon>Bacteria</taxon>
        <taxon>Pseudomonadati</taxon>
        <taxon>Pseudomonadota</taxon>
        <taxon>Gammaproteobacteria</taxon>
        <taxon>Alteromonadales</taxon>
        <taxon>Colwelliaceae</taxon>
        <taxon>Thalassotalea</taxon>
    </lineage>
</organism>
<sequence length="150" mass="16757">MVNGISSTSSSVLLNQQLVRNDQVDTKPLPENGLATIAQQPETYTVANKTLQLGLAKNQFQHTQNMIDAYIQDEDEASSELVTELSLTDLYKQAYKLEHGEFPRRDDEMTLPSKGDYMTIQHARENGFSKAINAYENNQPGVSSLFSTQV</sequence>
<gene>
    <name evidence="1" type="ORF">tloyanaT_33070</name>
</gene>
<comment type="caution">
    <text evidence="1">The sequence shown here is derived from an EMBL/GenBank/DDBJ whole genome shotgun (WGS) entry which is preliminary data.</text>
</comment>
<accession>A0ABQ6HHC1</accession>
<name>A0ABQ6HHC1_9GAMM</name>
<proteinExistence type="predicted"/>
<dbReference type="EMBL" id="BSSV01000008">
    <property type="protein sequence ID" value="GLX87054.1"/>
    <property type="molecule type" value="Genomic_DNA"/>
</dbReference>
<reference evidence="1 2" key="1">
    <citation type="submission" date="2023-03" db="EMBL/GenBank/DDBJ databases">
        <title>Thalassotalea loyana LMG 22536T draft genome sequence.</title>
        <authorList>
            <person name="Sawabe T."/>
        </authorList>
    </citation>
    <scope>NUCLEOTIDE SEQUENCE [LARGE SCALE GENOMIC DNA]</scope>
    <source>
        <strain evidence="1 2">LMG 22536</strain>
    </source>
</reference>